<dbReference type="PANTHER" id="PTHR30040:SF2">
    <property type="entry name" value="FAD:PROTEIN FMN TRANSFERASE"/>
    <property type="match status" value="1"/>
</dbReference>
<dbReference type="AlphaFoldDB" id="A0A4P6X488"/>
<evidence type="ECO:0000256" key="11">
    <source>
        <dbReference type="PIRSR" id="PIRSR006268-2"/>
    </source>
</evidence>
<evidence type="ECO:0000256" key="8">
    <source>
        <dbReference type="ARBA" id="ARBA00031306"/>
    </source>
</evidence>
<name>A0A4P6X488_HYDPS</name>
<comment type="catalytic activity">
    <reaction evidence="9 10">
        <text>L-threonyl-[protein] + FAD = FMN-L-threonyl-[protein] + AMP + H(+)</text>
        <dbReference type="Rhea" id="RHEA:36847"/>
        <dbReference type="Rhea" id="RHEA-COMP:11060"/>
        <dbReference type="Rhea" id="RHEA-COMP:11061"/>
        <dbReference type="ChEBI" id="CHEBI:15378"/>
        <dbReference type="ChEBI" id="CHEBI:30013"/>
        <dbReference type="ChEBI" id="CHEBI:57692"/>
        <dbReference type="ChEBI" id="CHEBI:74257"/>
        <dbReference type="ChEBI" id="CHEBI:456215"/>
        <dbReference type="EC" id="2.7.1.180"/>
    </reaction>
</comment>
<evidence type="ECO:0000256" key="5">
    <source>
        <dbReference type="ARBA" id="ARBA00022723"/>
    </source>
</evidence>
<dbReference type="Gene3D" id="3.10.520.10">
    <property type="entry name" value="ApbE-like domains"/>
    <property type="match status" value="1"/>
</dbReference>
<comment type="similarity">
    <text evidence="10">Belongs to the ApbE family.</text>
</comment>
<dbReference type="KEGG" id="hpse:HPF_17360"/>
<protein>
    <recommendedName>
        <fullName evidence="2 10">FAD:protein FMN transferase</fullName>
        <ecNumber evidence="1 10">2.7.1.180</ecNumber>
    </recommendedName>
    <alternativeName>
        <fullName evidence="8 10">Flavin transferase</fullName>
    </alternativeName>
</protein>
<dbReference type="PROSITE" id="PS51318">
    <property type="entry name" value="TAT"/>
    <property type="match status" value="1"/>
</dbReference>
<evidence type="ECO:0000256" key="10">
    <source>
        <dbReference type="PIRNR" id="PIRNR006268"/>
    </source>
</evidence>
<dbReference type="Proteomes" id="UP000293912">
    <property type="component" value="Chromosome"/>
</dbReference>
<keyword evidence="5 10" id="KW-0479">Metal-binding</keyword>
<dbReference type="PANTHER" id="PTHR30040">
    <property type="entry name" value="THIAMINE BIOSYNTHESIS LIPOPROTEIN APBE"/>
    <property type="match status" value="1"/>
</dbReference>
<keyword evidence="6 10" id="KW-0274">FAD</keyword>
<evidence type="ECO:0000256" key="6">
    <source>
        <dbReference type="ARBA" id="ARBA00022827"/>
    </source>
</evidence>
<accession>A0A4P6X488</accession>
<reference evidence="12 13" key="1">
    <citation type="submission" date="2019-03" db="EMBL/GenBank/DDBJ databases">
        <authorList>
            <person name="Sebastian G."/>
            <person name="Baumann P."/>
            <person name="Ruckert C."/>
            <person name="Kalinowski J."/>
            <person name="Nebel B."/>
            <person name="Takors R."/>
            <person name="Blombach B."/>
        </authorList>
    </citation>
    <scope>NUCLEOTIDE SEQUENCE [LARGE SCALE GENOMIC DNA]</scope>
    <source>
        <strain evidence="12 13">DSM 1084</strain>
    </source>
</reference>
<keyword evidence="4 10" id="KW-0808">Transferase</keyword>
<dbReference type="GO" id="GO:0016740">
    <property type="term" value="F:transferase activity"/>
    <property type="evidence" value="ECO:0007669"/>
    <property type="project" value="UniProtKB-UniRule"/>
</dbReference>
<dbReference type="Pfam" id="PF02424">
    <property type="entry name" value="ApbE"/>
    <property type="match status" value="1"/>
</dbReference>
<keyword evidence="3 10" id="KW-0285">Flavoprotein</keyword>
<dbReference type="EMBL" id="CP037867">
    <property type="protein sequence ID" value="QBM29466.1"/>
    <property type="molecule type" value="Genomic_DNA"/>
</dbReference>
<evidence type="ECO:0000313" key="13">
    <source>
        <dbReference type="Proteomes" id="UP000293912"/>
    </source>
</evidence>
<dbReference type="PIRSF" id="PIRSF006268">
    <property type="entry name" value="ApbE"/>
    <property type="match status" value="1"/>
</dbReference>
<dbReference type="RefSeq" id="WP_133157340.1">
    <property type="nucleotide sequence ID" value="NZ_CP037867.1"/>
</dbReference>
<dbReference type="InterPro" id="IPR024932">
    <property type="entry name" value="ApbE"/>
</dbReference>
<keyword evidence="7 10" id="KW-0460">Magnesium</keyword>
<dbReference type="SUPFAM" id="SSF143631">
    <property type="entry name" value="ApbE-like"/>
    <property type="match status" value="1"/>
</dbReference>
<evidence type="ECO:0000256" key="7">
    <source>
        <dbReference type="ARBA" id="ARBA00022842"/>
    </source>
</evidence>
<evidence type="ECO:0000256" key="3">
    <source>
        <dbReference type="ARBA" id="ARBA00022630"/>
    </source>
</evidence>
<dbReference type="InterPro" id="IPR003374">
    <property type="entry name" value="ApbE-like_sf"/>
</dbReference>
<organism evidence="12 13">
    <name type="scientific">Hydrogenophaga pseudoflava</name>
    <name type="common">Pseudomonas carboxydoflava</name>
    <dbReference type="NCBI Taxonomy" id="47421"/>
    <lineage>
        <taxon>Bacteria</taxon>
        <taxon>Pseudomonadati</taxon>
        <taxon>Pseudomonadota</taxon>
        <taxon>Betaproteobacteria</taxon>
        <taxon>Burkholderiales</taxon>
        <taxon>Comamonadaceae</taxon>
        <taxon>Hydrogenophaga</taxon>
    </lineage>
</organism>
<gene>
    <name evidence="12" type="primary">apbE2</name>
    <name evidence="12" type="ORF">HPF_17360</name>
</gene>
<evidence type="ECO:0000313" key="12">
    <source>
        <dbReference type="EMBL" id="QBM29466.1"/>
    </source>
</evidence>
<dbReference type="EC" id="2.7.1.180" evidence="1 10"/>
<keyword evidence="12" id="KW-0449">Lipoprotein</keyword>
<evidence type="ECO:0000256" key="4">
    <source>
        <dbReference type="ARBA" id="ARBA00022679"/>
    </source>
</evidence>
<comment type="cofactor">
    <cofactor evidence="11">
        <name>Mg(2+)</name>
        <dbReference type="ChEBI" id="CHEBI:18420"/>
    </cofactor>
    <cofactor evidence="11">
        <name>Mn(2+)</name>
        <dbReference type="ChEBI" id="CHEBI:29035"/>
    </cofactor>
    <text evidence="11">Magnesium. Can also use manganese.</text>
</comment>
<dbReference type="InterPro" id="IPR006311">
    <property type="entry name" value="TAT_signal"/>
</dbReference>
<proteinExistence type="inferred from homology"/>
<feature type="binding site" evidence="11">
    <location>
        <position position="172"/>
    </location>
    <ligand>
        <name>Mg(2+)</name>
        <dbReference type="ChEBI" id="CHEBI:18420"/>
    </ligand>
</feature>
<evidence type="ECO:0000256" key="2">
    <source>
        <dbReference type="ARBA" id="ARBA00016337"/>
    </source>
</evidence>
<sequence length="331" mass="35905">MNLHRRHLLSGLGLLVAGWSLHPGLALAGVRRDSRVLMGTRVDMVVPDAPDAASAIEAAWAEMQRQERLMSRYRSESLVSALHRQAGRGSVQAPPELLAVLRQAAALSERTRGDFDISVGAYDGWSFDPAQPRRPSAQELLEERRLVNHRDVRIEGDRVRLARPGMRIDLGGVAKLPVLQAGMQVLEHHGIRHAMINGGGDVLTRGQLHGQDWRVGLRDPRAPEKLLGVVTLRDGCVASSGDYERSFRQAGRRYHHVLDPRTGWPTEGVRGVVLVARDTAAVNGIGAAAMVGGPARGLDLMASLPGVDSLLVDTAGEVHTRGRMAQRLQAA</sequence>
<dbReference type="GO" id="GO:0046872">
    <property type="term" value="F:metal ion binding"/>
    <property type="evidence" value="ECO:0007669"/>
    <property type="project" value="UniProtKB-UniRule"/>
</dbReference>
<evidence type="ECO:0000256" key="9">
    <source>
        <dbReference type="ARBA" id="ARBA00048540"/>
    </source>
</evidence>
<evidence type="ECO:0000256" key="1">
    <source>
        <dbReference type="ARBA" id="ARBA00011955"/>
    </source>
</evidence>
<keyword evidence="13" id="KW-1185">Reference proteome</keyword>